<comment type="caution">
    <text evidence="1">The sequence shown here is derived from an EMBL/GenBank/DDBJ whole genome shotgun (WGS) entry which is preliminary data.</text>
</comment>
<protein>
    <submittedName>
        <fullName evidence="1">Uncharacterized protein</fullName>
    </submittedName>
</protein>
<organism evidence="1 2">
    <name type="scientific">Adonisia turfae CCMR0081</name>
    <dbReference type="NCBI Taxonomy" id="2292702"/>
    <lineage>
        <taxon>Bacteria</taxon>
        <taxon>Bacillati</taxon>
        <taxon>Cyanobacteriota</taxon>
        <taxon>Adonisia</taxon>
        <taxon>Adonisia turfae</taxon>
    </lineage>
</organism>
<accession>A0A6M0RGX6</accession>
<name>A0A6M0RGX6_9CYAN</name>
<dbReference type="EMBL" id="QXHD01000004">
    <property type="protein sequence ID" value="NEZ55527.1"/>
    <property type="molecule type" value="Genomic_DNA"/>
</dbReference>
<keyword evidence="2" id="KW-1185">Reference proteome</keyword>
<reference evidence="1 2" key="1">
    <citation type="journal article" date="2020" name="Microb. Ecol.">
        <title>Ecogenomics of the Marine Benthic Filamentous Cyanobacterium Adonisia.</title>
        <authorList>
            <person name="Walter J.M."/>
            <person name="Coutinho F.H."/>
            <person name="Leomil L."/>
            <person name="Hargreaves P.I."/>
            <person name="Campeao M.E."/>
            <person name="Vieira V.V."/>
            <person name="Silva B.S."/>
            <person name="Fistarol G.O."/>
            <person name="Salomon P.S."/>
            <person name="Sawabe T."/>
            <person name="Mino S."/>
            <person name="Hosokawa M."/>
            <person name="Miyashita H."/>
            <person name="Maruyama F."/>
            <person name="van Verk M.C."/>
            <person name="Dutilh B.E."/>
            <person name="Thompson C.C."/>
            <person name="Thompson F.L."/>
        </authorList>
    </citation>
    <scope>NUCLEOTIDE SEQUENCE [LARGE SCALE GENOMIC DNA]</scope>
    <source>
        <strain evidence="1 2">CCMR0081</strain>
    </source>
</reference>
<evidence type="ECO:0000313" key="1">
    <source>
        <dbReference type="EMBL" id="NEZ55527.1"/>
    </source>
</evidence>
<dbReference type="Proteomes" id="UP000481033">
    <property type="component" value="Unassembled WGS sequence"/>
</dbReference>
<proteinExistence type="predicted"/>
<dbReference type="RefSeq" id="WP_163697422.1">
    <property type="nucleotide sequence ID" value="NZ_QXHD01000004.1"/>
</dbReference>
<evidence type="ECO:0000313" key="2">
    <source>
        <dbReference type="Proteomes" id="UP000481033"/>
    </source>
</evidence>
<sequence length="59" mass="7012">MQLLYPATFSQLSEVVRNASPMEVVNWMLRELSMVIENFQQFTPNLETYARIVQDFRTK</sequence>
<gene>
    <name evidence="1" type="ORF">DXZ20_07535</name>
</gene>
<dbReference type="AlphaFoldDB" id="A0A6M0RGX6"/>